<keyword evidence="2" id="KW-0813">Transport</keyword>
<dbReference type="GO" id="GO:0006893">
    <property type="term" value="P:Golgi to plasma membrane transport"/>
    <property type="evidence" value="ECO:0007669"/>
    <property type="project" value="EnsemblFungi"/>
</dbReference>
<dbReference type="Gene3D" id="1.20.58.1970">
    <property type="match status" value="1"/>
</dbReference>
<accession>I2H7N3</accession>
<dbReference type="GO" id="GO:0006887">
    <property type="term" value="P:exocytosis"/>
    <property type="evidence" value="ECO:0007669"/>
    <property type="project" value="UniProtKB-KW"/>
</dbReference>
<protein>
    <submittedName>
        <fullName evidence="9">Uncharacterized protein</fullName>
    </submittedName>
</protein>
<evidence type="ECO:0000256" key="6">
    <source>
        <dbReference type="SAM" id="MobiDB-lite"/>
    </source>
</evidence>
<dbReference type="FunCoup" id="I2H7N3">
    <property type="interactions" value="848"/>
</dbReference>
<dbReference type="Pfam" id="PF20667">
    <property type="entry name" value="Sec10_N"/>
    <property type="match status" value="1"/>
</dbReference>
<dbReference type="STRING" id="1071380.I2H7N3"/>
<dbReference type="AlphaFoldDB" id="I2H7N3"/>
<dbReference type="KEGG" id="tbl:TBLA_0H00970"/>
<dbReference type="Pfam" id="PF07393">
    <property type="entry name" value="Sec10_HB"/>
    <property type="match status" value="1"/>
</dbReference>
<feature type="coiled-coil region" evidence="5">
    <location>
        <begin position="74"/>
        <end position="101"/>
    </location>
</feature>
<feature type="compositionally biased region" description="Low complexity" evidence="6">
    <location>
        <begin position="530"/>
        <end position="556"/>
    </location>
</feature>
<dbReference type="OrthoDB" id="125856at2759"/>
<feature type="domain" description="Exocyst complex component Sec10-like alpha-helical bundle" evidence="7">
    <location>
        <begin position="196"/>
        <end position="855"/>
    </location>
</feature>
<evidence type="ECO:0000313" key="10">
    <source>
        <dbReference type="Proteomes" id="UP000002866"/>
    </source>
</evidence>
<dbReference type="GO" id="GO:0000145">
    <property type="term" value="C:exocyst"/>
    <property type="evidence" value="ECO:0007669"/>
    <property type="project" value="EnsemblFungi"/>
</dbReference>
<evidence type="ECO:0000259" key="7">
    <source>
        <dbReference type="Pfam" id="PF07393"/>
    </source>
</evidence>
<proteinExistence type="inferred from homology"/>
<name>I2H7N3_HENB6</name>
<sequence>MNNIYQLDPKWQRLLNTNNFLGGLTVDEFVQELCKDDSLKQNSTSTSIIEIQGRNGIDDGTTTAFEKLDPKPYIRTLESILKELNSLNEESSNKKADLANQVALQELTHAENVIQLSSNLNSAFQTYDNLDTKLSNVIQVVAPLGDKLESAIRKKKSYIKSIDLINQYNSFYVDDKVSDQLESLRTSPNWKKKLQAVILVKNVLILAHKIETNSLPKTSQTTQIIEEYAGLMENSLLENFNSAYRDNNFIQLNEIALILDHLNGGVNVIQSFINQHSYFIDAKQLELDEKNGMLLLDEAIKVRLMNVEIHGVIYEDKMLAILNDIEEVIKKESKIVKRVFEERAPRVLQLFIQRIFAQKIESKVEFLLSTSLSLSDLAFVRMLHGLYSLFGNFVKDLSEYFQALELNSDNNLSSTLDQCYSDLFSKYLFDRSNYFDIEKRSLEAILIEKTSNFSLKHEKEVRSKALLNNFNNKYLNGRNNQNNTSKLDESLGSNYLTNKDTEGKLSQINNFFKSHLDRDLMGSRGGSFKRTNTNSDLNRNSNDNSNSNFNSSLENDNQPDPDFNLKSADSMLKCVVESIARLMELTPNKTADFSFEVLELIFVGIINSYIEVSLEIAYYKITKVDAAAQSDINLSYLQYLAISTEIISLISASIKVVFLPLLVNSPDIKKKLIALTNNQIKKCEMLINLILEEVSQVFESKFINALSKQKKKDFVPNEKDLLDQDTVPAVEIGNIIIQLHSQAVLYLKGKNLENFLSKIGDILYRLLLDHYGKFQVNSIGGIVITKDIIGIQNTIEEWASPYILDKFATLRELANLFTVQPDLLESLTKEGHLQDLNKDIISTYISNREDFNHESFINNVKMSFKQRVL</sequence>
<evidence type="ECO:0000313" key="9">
    <source>
        <dbReference type="EMBL" id="CCH62385.1"/>
    </source>
</evidence>
<evidence type="ECO:0000256" key="1">
    <source>
        <dbReference type="ARBA" id="ARBA00006572"/>
    </source>
</evidence>
<dbReference type="InterPro" id="IPR048627">
    <property type="entry name" value="Sec10_HB"/>
</dbReference>
<organism evidence="9 10">
    <name type="scientific">Henningerozyma blattae (strain ATCC 34711 / CBS 6284 / DSM 70876 / NBRC 10599 / NRRL Y-10934 / UCD 77-7)</name>
    <name type="common">Yeast</name>
    <name type="synonym">Tetrapisispora blattae</name>
    <dbReference type="NCBI Taxonomy" id="1071380"/>
    <lineage>
        <taxon>Eukaryota</taxon>
        <taxon>Fungi</taxon>
        <taxon>Dikarya</taxon>
        <taxon>Ascomycota</taxon>
        <taxon>Saccharomycotina</taxon>
        <taxon>Saccharomycetes</taxon>
        <taxon>Saccharomycetales</taxon>
        <taxon>Saccharomycetaceae</taxon>
        <taxon>Henningerozyma</taxon>
    </lineage>
</organism>
<dbReference type="InParanoid" id="I2H7N3"/>
<dbReference type="Proteomes" id="UP000002866">
    <property type="component" value="Chromosome 8"/>
</dbReference>
<feature type="domain" description="Exocyst complex component Sec10 N-terminal" evidence="8">
    <location>
        <begin position="70"/>
        <end position="184"/>
    </location>
</feature>
<dbReference type="PANTHER" id="PTHR12100:SF0">
    <property type="entry name" value="EXOCYST COMPLEX COMPONENT 5"/>
    <property type="match status" value="1"/>
</dbReference>
<dbReference type="GeneID" id="14497542"/>
<evidence type="ECO:0000256" key="4">
    <source>
        <dbReference type="ARBA" id="ARBA00023054"/>
    </source>
</evidence>
<evidence type="ECO:0000259" key="8">
    <source>
        <dbReference type="Pfam" id="PF20667"/>
    </source>
</evidence>
<dbReference type="EMBL" id="HE806323">
    <property type="protein sequence ID" value="CCH62385.1"/>
    <property type="molecule type" value="Genomic_DNA"/>
</dbReference>
<dbReference type="PANTHER" id="PTHR12100">
    <property type="entry name" value="SEC10"/>
    <property type="match status" value="1"/>
</dbReference>
<dbReference type="InterPro" id="IPR009976">
    <property type="entry name" value="Sec10-like"/>
</dbReference>
<keyword evidence="10" id="KW-1185">Reference proteome</keyword>
<keyword evidence="3" id="KW-0268">Exocytosis</keyword>
<dbReference type="eggNOG" id="KOG3745">
    <property type="taxonomic scope" value="Eukaryota"/>
</dbReference>
<evidence type="ECO:0000256" key="2">
    <source>
        <dbReference type="ARBA" id="ARBA00022448"/>
    </source>
</evidence>
<dbReference type="RefSeq" id="XP_004181904.1">
    <property type="nucleotide sequence ID" value="XM_004181856.1"/>
</dbReference>
<evidence type="ECO:0000256" key="5">
    <source>
        <dbReference type="SAM" id="Coils"/>
    </source>
</evidence>
<gene>
    <name evidence="9" type="primary">TBLA0H00970</name>
    <name evidence="9" type="ORF">TBLA_0H00970</name>
</gene>
<evidence type="ECO:0000256" key="3">
    <source>
        <dbReference type="ARBA" id="ARBA00022483"/>
    </source>
</evidence>
<dbReference type="OMA" id="PLCKHHY"/>
<feature type="region of interest" description="Disordered" evidence="6">
    <location>
        <begin position="523"/>
        <end position="562"/>
    </location>
</feature>
<keyword evidence="4 5" id="KW-0175">Coiled coil</keyword>
<reference evidence="9 10" key="1">
    <citation type="journal article" date="2011" name="Proc. Natl. Acad. Sci. U.S.A.">
        <title>Evolutionary erosion of yeast sex chromosomes by mating-type switching accidents.</title>
        <authorList>
            <person name="Gordon J.L."/>
            <person name="Armisen D."/>
            <person name="Proux-Wera E."/>
            <person name="Oheigeartaigh S.S."/>
            <person name="Byrne K.P."/>
            <person name="Wolfe K.H."/>
        </authorList>
    </citation>
    <scope>NUCLEOTIDE SEQUENCE [LARGE SCALE GENOMIC DNA]</scope>
    <source>
        <strain evidence="10">ATCC 34711 / CBS 6284 / DSM 70876 / NBRC 10599 / NRRL Y-10934 / UCD 77-7</strain>
    </source>
</reference>
<dbReference type="InterPro" id="IPR048625">
    <property type="entry name" value="Sec10_N"/>
</dbReference>
<comment type="similarity">
    <text evidence="1">Belongs to the SEC10 family.</text>
</comment>
<dbReference type="HOGENOM" id="CLU_008002_1_0_1"/>